<dbReference type="Proteomes" id="UP000829998">
    <property type="component" value="Chromosome"/>
</dbReference>
<accession>A0ABY4LK71</accession>
<organism evidence="1 2">
    <name type="scientific">Flavobacterium humidisoli</name>
    <dbReference type="NCBI Taxonomy" id="2937442"/>
    <lineage>
        <taxon>Bacteria</taxon>
        <taxon>Pseudomonadati</taxon>
        <taxon>Bacteroidota</taxon>
        <taxon>Flavobacteriia</taxon>
        <taxon>Flavobacteriales</taxon>
        <taxon>Flavobacteriaceae</taxon>
        <taxon>Flavobacterium</taxon>
    </lineage>
</organism>
<evidence type="ECO:0000313" key="2">
    <source>
        <dbReference type="Proteomes" id="UP000829998"/>
    </source>
</evidence>
<protein>
    <submittedName>
        <fullName evidence="1">Uncharacterized protein</fullName>
    </submittedName>
</protein>
<sequence>MPLPSGIGDSVSEEEICEYLQNTTPQSCHFDEGEISRGNPQRKSPIFVEFLV</sequence>
<evidence type="ECO:0000313" key="1">
    <source>
        <dbReference type="EMBL" id="UPZ13497.1"/>
    </source>
</evidence>
<gene>
    <name evidence="1" type="ORF">M0M44_12140</name>
</gene>
<proteinExistence type="predicted"/>
<keyword evidence="2" id="KW-1185">Reference proteome</keyword>
<dbReference type="RefSeq" id="WP_248725875.1">
    <property type="nucleotide sequence ID" value="NZ_CP096829.1"/>
</dbReference>
<reference evidence="1 2" key="1">
    <citation type="submission" date="2022-04" db="EMBL/GenBank/DDBJ databases">
        <authorList>
            <person name="Ra J.-S."/>
            <person name="Kim S.-B."/>
        </authorList>
    </citation>
    <scope>NUCLEOTIDE SEQUENCE [LARGE SCALE GENOMIC DNA]</scope>
    <source>
        <strain evidence="1 2">MMS21-Er5</strain>
    </source>
</reference>
<name>A0ABY4LK71_9FLAO</name>
<dbReference type="EMBL" id="CP096829">
    <property type="protein sequence ID" value="UPZ13497.1"/>
    <property type="molecule type" value="Genomic_DNA"/>
</dbReference>